<keyword evidence="4" id="KW-1185">Reference proteome</keyword>
<dbReference type="InterPro" id="IPR036291">
    <property type="entry name" value="NAD(P)-bd_dom_sf"/>
</dbReference>
<dbReference type="InterPro" id="IPR051729">
    <property type="entry name" value="Opine/Lysopine_DH"/>
</dbReference>
<gene>
    <name evidence="3" type="ORF">JI748_11645</name>
</gene>
<dbReference type="Proteomes" id="UP000595857">
    <property type="component" value="Chromosome"/>
</dbReference>
<dbReference type="PANTHER" id="PTHR38015:SF1">
    <property type="entry name" value="OPINE DEHYDROGENASE DOMAIN-CONTAINING PROTEIN"/>
    <property type="match status" value="1"/>
</dbReference>
<feature type="domain" description="Pyrroline-5-carboxylate reductase catalytic N-terminal" evidence="2">
    <location>
        <begin position="2"/>
        <end position="99"/>
    </location>
</feature>
<dbReference type="SUPFAM" id="SSF51735">
    <property type="entry name" value="NAD(P)-binding Rossmann-fold domains"/>
    <property type="match status" value="1"/>
</dbReference>
<accession>A0ABX7C2H1</accession>
<dbReference type="RefSeq" id="WP_201630778.1">
    <property type="nucleotide sequence ID" value="NZ_CP068046.1"/>
</dbReference>
<evidence type="ECO:0000259" key="1">
    <source>
        <dbReference type="Pfam" id="PF02317"/>
    </source>
</evidence>
<organism evidence="3 4">
    <name type="scientific">Devosia rhizoryzae</name>
    <dbReference type="NCBI Taxonomy" id="2774137"/>
    <lineage>
        <taxon>Bacteria</taxon>
        <taxon>Pseudomonadati</taxon>
        <taxon>Pseudomonadota</taxon>
        <taxon>Alphaproteobacteria</taxon>
        <taxon>Hyphomicrobiales</taxon>
        <taxon>Devosiaceae</taxon>
        <taxon>Devosia</taxon>
    </lineage>
</organism>
<dbReference type="InterPro" id="IPR003421">
    <property type="entry name" value="Opine_DH"/>
</dbReference>
<dbReference type="Pfam" id="PF03807">
    <property type="entry name" value="F420_oxidored"/>
    <property type="match status" value="1"/>
</dbReference>
<protein>
    <submittedName>
        <fullName evidence="3">NAD/NADP octopine/nopaline dehydrogenase family protein</fullName>
    </submittedName>
</protein>
<dbReference type="EMBL" id="CP068046">
    <property type="protein sequence ID" value="QQR38431.1"/>
    <property type="molecule type" value="Genomic_DNA"/>
</dbReference>
<dbReference type="PANTHER" id="PTHR38015">
    <property type="entry name" value="BLR6086 PROTEIN"/>
    <property type="match status" value="1"/>
</dbReference>
<dbReference type="InterPro" id="IPR008927">
    <property type="entry name" value="6-PGluconate_DH-like_C_sf"/>
</dbReference>
<evidence type="ECO:0000313" key="4">
    <source>
        <dbReference type="Proteomes" id="UP000595857"/>
    </source>
</evidence>
<sequence>MRIAILGAGAVARASAAYLLTRGHEPVIWSPSGKSAAAFRDGSLAVEGQIAGAFKLAIADSAEAAMEGAELIMVAMPANGHRMVYEQIAQHASPGQIIVISAQPVLGAFALQNRLYAAGKDNAILAWGTTLLRSRQVGASGVRINTIRKSVDIASLPSKADAAVAVCRTAFGDKFDVRPDMLAISLSNINPQAHLALALTNFTRMERGETWGQSENLTSGVARFLESLDGERLALARKLGVSVRSMADHYHRTYGFTIASLEAMAAEIRTEGAGQLGPTTEQSRYVLEDAPFGLASLIRLGDAAGVDMALHRAGLALLSALYGRDFDSENDLPVDLSRLLEGLAEQV</sequence>
<dbReference type="InterPro" id="IPR028939">
    <property type="entry name" value="P5C_Rdtase_cat_N"/>
</dbReference>
<dbReference type="Pfam" id="PF02317">
    <property type="entry name" value="Octopine_DH"/>
    <property type="match status" value="1"/>
</dbReference>
<dbReference type="SUPFAM" id="SSF48179">
    <property type="entry name" value="6-phosphogluconate dehydrogenase C-terminal domain-like"/>
    <property type="match status" value="1"/>
</dbReference>
<proteinExistence type="predicted"/>
<dbReference type="Gene3D" id="3.40.50.720">
    <property type="entry name" value="NAD(P)-binding Rossmann-like Domain"/>
    <property type="match status" value="1"/>
</dbReference>
<evidence type="ECO:0000313" key="3">
    <source>
        <dbReference type="EMBL" id="QQR38431.1"/>
    </source>
</evidence>
<dbReference type="Gene3D" id="1.10.1040.10">
    <property type="entry name" value="N-(1-d-carboxylethyl)-l-norvaline Dehydrogenase, domain 2"/>
    <property type="match status" value="1"/>
</dbReference>
<dbReference type="InterPro" id="IPR013328">
    <property type="entry name" value="6PGD_dom2"/>
</dbReference>
<reference evidence="3 4" key="1">
    <citation type="submission" date="2021-01" db="EMBL/GenBank/DDBJ databases">
        <title>Genome seq and assembly of Devosia sp. LEGU1.</title>
        <authorList>
            <person name="Chhetri G."/>
        </authorList>
    </citation>
    <scope>NUCLEOTIDE SEQUENCE [LARGE SCALE GENOMIC DNA]</scope>
    <source>
        <strain evidence="3 4">LEGU1</strain>
    </source>
</reference>
<feature type="domain" description="Opine dehydrogenase" evidence="1">
    <location>
        <begin position="178"/>
        <end position="321"/>
    </location>
</feature>
<name>A0ABX7C2H1_9HYPH</name>
<evidence type="ECO:0000259" key="2">
    <source>
        <dbReference type="Pfam" id="PF03807"/>
    </source>
</evidence>